<reference evidence="19 20" key="1">
    <citation type="journal article" date="2023" name="Life. Sci Alliance">
        <title>Evolutionary insights into 3D genome organization and epigenetic landscape of Vigna mungo.</title>
        <authorList>
            <person name="Junaid A."/>
            <person name="Singh B."/>
            <person name="Bhatia S."/>
        </authorList>
    </citation>
    <scope>NUCLEOTIDE SEQUENCE [LARGE SCALE GENOMIC DNA]</scope>
    <source>
        <strain evidence="19">Urdbean</strain>
    </source>
</reference>
<dbReference type="Gene3D" id="3.10.450.60">
    <property type="match status" value="1"/>
</dbReference>
<dbReference type="InterPro" id="IPR013819">
    <property type="entry name" value="LipOase_C"/>
</dbReference>
<comment type="function">
    <text evidence="16">Plant lipoxygenase may be involved in a number of diverse aspects of plant physiology including growth and development, pest resistance, and senescence or responses to wounding.</text>
</comment>
<name>A0AAQ3PEG6_VIGMU</name>
<organism evidence="19 20">
    <name type="scientific">Vigna mungo</name>
    <name type="common">Black gram</name>
    <name type="synonym">Phaseolus mungo</name>
    <dbReference type="NCBI Taxonomy" id="3915"/>
    <lineage>
        <taxon>Eukaryota</taxon>
        <taxon>Viridiplantae</taxon>
        <taxon>Streptophyta</taxon>
        <taxon>Embryophyta</taxon>
        <taxon>Tracheophyta</taxon>
        <taxon>Spermatophyta</taxon>
        <taxon>Magnoliopsida</taxon>
        <taxon>eudicotyledons</taxon>
        <taxon>Gunneridae</taxon>
        <taxon>Pentapetalae</taxon>
        <taxon>rosids</taxon>
        <taxon>fabids</taxon>
        <taxon>Fabales</taxon>
        <taxon>Fabaceae</taxon>
        <taxon>Papilionoideae</taxon>
        <taxon>50 kb inversion clade</taxon>
        <taxon>NPAAA clade</taxon>
        <taxon>indigoferoid/millettioid clade</taxon>
        <taxon>Phaseoleae</taxon>
        <taxon>Vigna</taxon>
    </lineage>
</organism>
<evidence type="ECO:0000256" key="12">
    <source>
        <dbReference type="ARBA" id="ARBA00023098"/>
    </source>
</evidence>
<dbReference type="GO" id="GO:0006633">
    <property type="term" value="P:fatty acid biosynthetic process"/>
    <property type="evidence" value="ECO:0007669"/>
    <property type="project" value="UniProtKB-KW"/>
</dbReference>
<evidence type="ECO:0000256" key="11">
    <source>
        <dbReference type="ARBA" id="ARBA00023004"/>
    </source>
</evidence>
<keyword evidence="5 16" id="KW-0444">Lipid biosynthesis</keyword>
<dbReference type="FunFam" id="1.20.245.10:FF:000002">
    <property type="entry name" value="Lipoxygenase"/>
    <property type="match status" value="1"/>
</dbReference>
<evidence type="ECO:0000256" key="1">
    <source>
        <dbReference type="ARBA" id="ARBA00001962"/>
    </source>
</evidence>
<dbReference type="InterPro" id="IPR001246">
    <property type="entry name" value="LipOase_plant"/>
</dbReference>
<evidence type="ECO:0000256" key="8">
    <source>
        <dbReference type="ARBA" id="ARBA00022832"/>
    </source>
</evidence>
<evidence type="ECO:0000256" key="10">
    <source>
        <dbReference type="ARBA" id="ARBA00023002"/>
    </source>
</evidence>
<dbReference type="Pfam" id="PF01477">
    <property type="entry name" value="PLAT"/>
    <property type="match status" value="1"/>
</dbReference>
<evidence type="ECO:0000256" key="5">
    <source>
        <dbReference type="ARBA" id="ARBA00022516"/>
    </source>
</evidence>
<feature type="domain" description="Lipoxygenase" evidence="18">
    <location>
        <begin position="227"/>
        <end position="933"/>
    </location>
</feature>
<dbReference type="AlphaFoldDB" id="A0AAQ3PEG6"/>
<evidence type="ECO:0000256" key="14">
    <source>
        <dbReference type="PROSITE-ProRule" id="PRU00152"/>
    </source>
</evidence>
<evidence type="ECO:0000256" key="6">
    <source>
        <dbReference type="ARBA" id="ARBA00022723"/>
    </source>
</evidence>
<dbReference type="GO" id="GO:0034440">
    <property type="term" value="P:lipid oxidation"/>
    <property type="evidence" value="ECO:0007669"/>
    <property type="project" value="InterPro"/>
</dbReference>
<dbReference type="SUPFAM" id="SSF48484">
    <property type="entry name" value="Lipoxigenase"/>
    <property type="match status" value="1"/>
</dbReference>
<dbReference type="PROSITE" id="PS50095">
    <property type="entry name" value="PLAT"/>
    <property type="match status" value="1"/>
</dbReference>
<evidence type="ECO:0000256" key="16">
    <source>
        <dbReference type="RuleBase" id="RU003975"/>
    </source>
</evidence>
<dbReference type="GO" id="GO:0031408">
    <property type="term" value="P:oxylipin biosynthetic process"/>
    <property type="evidence" value="ECO:0007669"/>
    <property type="project" value="UniProtKB-UniRule"/>
</dbReference>
<dbReference type="InterPro" id="IPR036392">
    <property type="entry name" value="PLAT/LH2_dom_sf"/>
</dbReference>
<dbReference type="InterPro" id="IPR001024">
    <property type="entry name" value="PLAT/LH2_dom"/>
</dbReference>
<dbReference type="PROSITE" id="PS00711">
    <property type="entry name" value="LIPOXYGENASE_1"/>
    <property type="match status" value="1"/>
</dbReference>
<dbReference type="GO" id="GO:0046872">
    <property type="term" value="F:metal ion binding"/>
    <property type="evidence" value="ECO:0007669"/>
    <property type="project" value="UniProtKB-UniRule"/>
</dbReference>
<dbReference type="InterPro" id="IPR027433">
    <property type="entry name" value="Lipoxygenase_dom_3"/>
</dbReference>
<evidence type="ECO:0000313" key="20">
    <source>
        <dbReference type="Proteomes" id="UP001374535"/>
    </source>
</evidence>
<keyword evidence="13 16" id="KW-0275">Fatty acid biosynthesis</keyword>
<keyword evidence="8" id="KW-0276">Fatty acid metabolism</keyword>
<dbReference type="Gene3D" id="1.20.245.10">
    <property type="entry name" value="Lipoxygenase-1, Domain 5"/>
    <property type="match status" value="1"/>
</dbReference>
<evidence type="ECO:0000313" key="19">
    <source>
        <dbReference type="EMBL" id="WVZ25372.1"/>
    </source>
</evidence>
<comment type="similarity">
    <text evidence="3 15">Belongs to the lipoxygenase family.</text>
</comment>
<evidence type="ECO:0000256" key="4">
    <source>
        <dbReference type="ARBA" id="ARBA00022490"/>
    </source>
</evidence>
<dbReference type="Pfam" id="PF00305">
    <property type="entry name" value="Lipoxygenase"/>
    <property type="match status" value="1"/>
</dbReference>
<dbReference type="Proteomes" id="UP001374535">
    <property type="component" value="Chromosome 1"/>
</dbReference>
<dbReference type="Gene3D" id="4.10.375.10">
    <property type="entry name" value="Lipoxygenase-1, Domain 2"/>
    <property type="match status" value="1"/>
</dbReference>
<keyword evidence="10 15" id="KW-0560">Oxidoreductase</keyword>
<dbReference type="EC" id="1.13.11.-" evidence="16"/>
<accession>A0AAQ3PEG6</accession>
<gene>
    <name evidence="19" type="ORF">V8G54_003916</name>
</gene>
<evidence type="ECO:0000259" key="18">
    <source>
        <dbReference type="PROSITE" id="PS51393"/>
    </source>
</evidence>
<dbReference type="PROSITE" id="PS51393">
    <property type="entry name" value="LIPOXYGENASE_3"/>
    <property type="match status" value="1"/>
</dbReference>
<sequence length="933" mass="106683">MKLVFILEIFPTGLVYSLILHIVSCINTRDYIASSDLTTLRYQAQKLYILAIAMSLRIVEKKKLVKGRVVLIRKNVVQTMTTTVQGLLATGKTIIDSSPQLDIIKSVSFKLISRTNSNNLLVSAGKVGKETYLENNISVLRTWGERAEEFDIYFEWDDKEMGIPGAFYVKSLMDNEFLLVSVTLEYPTQRNEHDHNHNQNYIHFDCNSWVYNHKFYKTDRIFFANIPYLPGKTPEQLKAYREEELKNLRGDGKGKREKWDRIYDYDVYNDLGFLESDGPQDHPVLGGLKYPYPRRLRTGRNLIHNNKNGEEYEVPGEVNYYVPRDEDFSQEKTVEFLSLGRTNLAGRVEPLLLSLYLKITSNEFTGFEEVDKMYEGGVHLPLSITANGTPSVITGNGIPTVIDFPLPAVIKESKFAWMTDEEFAREMIAGVNPAVIRLLKKEELALPRNTSCNCVQQSTVTKETLESNMNGVKVDEVYDINKVITELKFVEQAFADRRLFILDYYDAFMAYLTKINELPSAKAYATRTFLFLKDDGTLKPLAIELSKPHQCPCDHPNVETTVVLPADKGVESTIWQLAKAHVTVNDTNYHQVISHWLHTHAVMEPFSIATHRNLSVLHPIYKLLHPHFRDTININSLARKSLINAGSVIEQSFLPGPYSMEMTSAVYKNWVFTDQALPKDLIKRGLAVEDITAPHGLSLAIEDYPYAVDGLEIWNATKNWVQEYVFLYYSEEGAVQRDTELQAWWKEAVKKGHGDLKADLWPKMHTSNDLVEICTTIIWIASALHAAVNFGQYPYGGYIMNRPTQSRRWIPKPGTQEYDEMSKNPQEAFLKTITPKYQTVMDLTVMELLSTHATDEVYLGQRNSLNWTADQHAKEIFQEFTENLAKIEKEISDRNNNQELRNRTGPIKLPYTVLLPTSEPGMTFRGIPNSVSI</sequence>
<dbReference type="InterPro" id="IPR020834">
    <property type="entry name" value="LipOase_CS"/>
</dbReference>
<protein>
    <recommendedName>
        <fullName evidence="16">Lipoxygenase</fullName>
        <ecNumber evidence="16">1.13.11.-</ecNumber>
    </recommendedName>
</protein>
<dbReference type="PRINTS" id="PR00087">
    <property type="entry name" value="LIPOXYGENASE"/>
</dbReference>
<dbReference type="Gene3D" id="2.60.60.20">
    <property type="entry name" value="PLAT/LH2 domain"/>
    <property type="match status" value="1"/>
</dbReference>
<keyword evidence="6 15" id="KW-0479">Metal-binding</keyword>
<evidence type="ECO:0000256" key="15">
    <source>
        <dbReference type="RuleBase" id="RU003974"/>
    </source>
</evidence>
<evidence type="ECO:0000256" key="13">
    <source>
        <dbReference type="ARBA" id="ARBA00023160"/>
    </source>
</evidence>
<keyword evidence="7 16" id="KW-0925">Oxylipin biosynthesis</keyword>
<dbReference type="InterPro" id="IPR020833">
    <property type="entry name" value="LipOase_Fe_BS"/>
</dbReference>
<keyword evidence="9 15" id="KW-0223">Dioxygenase</keyword>
<comment type="caution">
    <text evidence="14">Lacks conserved residue(s) required for the propagation of feature annotation.</text>
</comment>
<evidence type="ECO:0000259" key="17">
    <source>
        <dbReference type="PROSITE" id="PS50095"/>
    </source>
</evidence>
<proteinExistence type="inferred from homology"/>
<dbReference type="EMBL" id="CP144700">
    <property type="protein sequence ID" value="WVZ25372.1"/>
    <property type="molecule type" value="Genomic_DNA"/>
</dbReference>
<evidence type="ECO:0000256" key="7">
    <source>
        <dbReference type="ARBA" id="ARBA00022767"/>
    </source>
</evidence>
<dbReference type="InterPro" id="IPR000907">
    <property type="entry name" value="LipOase"/>
</dbReference>
<evidence type="ECO:0000256" key="9">
    <source>
        <dbReference type="ARBA" id="ARBA00022964"/>
    </source>
</evidence>
<dbReference type="SUPFAM" id="SSF49723">
    <property type="entry name" value="Lipase/lipooxygenase domain (PLAT/LH2 domain)"/>
    <property type="match status" value="1"/>
</dbReference>
<keyword evidence="11 15" id="KW-0408">Iron</keyword>
<dbReference type="GO" id="GO:0005737">
    <property type="term" value="C:cytoplasm"/>
    <property type="evidence" value="ECO:0007669"/>
    <property type="project" value="UniProtKB-SubCell"/>
</dbReference>
<keyword evidence="20" id="KW-1185">Reference proteome</keyword>
<keyword evidence="12" id="KW-0443">Lipid metabolism</keyword>
<dbReference type="PROSITE" id="PS00081">
    <property type="entry name" value="LIPOXYGENASE_2"/>
    <property type="match status" value="1"/>
</dbReference>
<dbReference type="InterPro" id="IPR036226">
    <property type="entry name" value="LipOase_C_sf"/>
</dbReference>
<comment type="pathway">
    <text evidence="16">Lipid metabolism; oxylipin biosynthesis.</text>
</comment>
<dbReference type="Gene3D" id="4.10.372.10">
    <property type="entry name" value="Lipoxygenase-1, Domain 3"/>
    <property type="match status" value="1"/>
</dbReference>
<evidence type="ECO:0000256" key="2">
    <source>
        <dbReference type="ARBA" id="ARBA00004496"/>
    </source>
</evidence>
<comment type="subcellular location">
    <subcellularLocation>
        <location evidence="2">Cytoplasm</location>
    </subcellularLocation>
</comment>
<keyword evidence="4" id="KW-0963">Cytoplasm</keyword>
<dbReference type="GO" id="GO:0016702">
    <property type="term" value="F:oxidoreductase activity, acting on single donors with incorporation of molecular oxygen, incorporation of two atoms of oxygen"/>
    <property type="evidence" value="ECO:0007669"/>
    <property type="project" value="InterPro"/>
</dbReference>
<feature type="domain" description="PLAT" evidence="17">
    <location>
        <begin position="82"/>
        <end position="224"/>
    </location>
</feature>
<dbReference type="PRINTS" id="PR00468">
    <property type="entry name" value="PLTLPOXGNASE"/>
</dbReference>
<comment type="cofactor">
    <cofactor evidence="1 15">
        <name>Fe cation</name>
        <dbReference type="ChEBI" id="CHEBI:24875"/>
    </cofactor>
</comment>
<dbReference type="SMART" id="SM00308">
    <property type="entry name" value="LH2"/>
    <property type="match status" value="1"/>
</dbReference>
<dbReference type="PANTHER" id="PTHR11771">
    <property type="entry name" value="LIPOXYGENASE"/>
    <property type="match status" value="1"/>
</dbReference>
<evidence type="ECO:0000256" key="3">
    <source>
        <dbReference type="ARBA" id="ARBA00009419"/>
    </source>
</evidence>